<dbReference type="Proteomes" id="UP000002218">
    <property type="component" value="Chromosome"/>
</dbReference>
<dbReference type="InParanoid" id="C8XHP2"/>
<evidence type="ECO:0000256" key="5">
    <source>
        <dbReference type="SAM" id="MobiDB-lite"/>
    </source>
</evidence>
<keyword evidence="4" id="KW-0131">Cell cycle</keyword>
<organism evidence="6 7">
    <name type="scientific">Nakamurella multipartita (strain ATCC 700099 / DSM 44233 / CIP 104796 / JCM 9543 / NBRC 105858 / Y-104)</name>
    <name type="common">Microsphaera multipartita</name>
    <dbReference type="NCBI Taxonomy" id="479431"/>
    <lineage>
        <taxon>Bacteria</taxon>
        <taxon>Bacillati</taxon>
        <taxon>Actinomycetota</taxon>
        <taxon>Actinomycetes</taxon>
        <taxon>Nakamurellales</taxon>
        <taxon>Nakamurellaceae</taxon>
        <taxon>Nakamurella</taxon>
    </lineage>
</organism>
<dbReference type="Gene3D" id="1.10.10.10">
    <property type="entry name" value="Winged helix-like DNA-binding domain superfamily/Winged helix DNA-binding domain"/>
    <property type="match status" value="2"/>
</dbReference>
<sequence>MNEATEAPDAPETAEAVAPEPPAVDQVPEHDLAGAIEAVLLVADTPIPEAQIAAAVGHTPGHVRALLAELADNYTAANSGIELREFGGGWRFYTRDRFAPVVERFVLDGAQSRLSKAALETLAVVAYRQPVTRARIAAVRGVNVDGVIRTLMSRGLIQDCGIDADTGGTLYRTTDMFLERMGLGDLTELPSLGPLLPEAGELDDV</sequence>
<dbReference type="KEGG" id="nml:Namu_4055"/>
<evidence type="ECO:0000256" key="2">
    <source>
        <dbReference type="ARBA" id="ARBA00022618"/>
    </source>
</evidence>
<accession>C8XHP2</accession>
<reference evidence="6 7" key="2">
    <citation type="journal article" date="2010" name="Stand. Genomic Sci.">
        <title>Complete genome sequence of Nakamurella multipartita type strain (Y-104).</title>
        <authorList>
            <person name="Tice H."/>
            <person name="Mayilraj S."/>
            <person name="Sims D."/>
            <person name="Lapidus A."/>
            <person name="Nolan M."/>
            <person name="Lucas S."/>
            <person name="Glavina Del Rio T."/>
            <person name="Copeland A."/>
            <person name="Cheng J.F."/>
            <person name="Meincke L."/>
            <person name="Bruce D."/>
            <person name="Goodwin L."/>
            <person name="Pitluck S."/>
            <person name="Ivanova N."/>
            <person name="Mavromatis K."/>
            <person name="Ovchinnikova G."/>
            <person name="Pati A."/>
            <person name="Chen A."/>
            <person name="Palaniappan K."/>
            <person name="Land M."/>
            <person name="Hauser L."/>
            <person name="Chang Y.J."/>
            <person name="Jeffries C.D."/>
            <person name="Detter J.C."/>
            <person name="Brettin T."/>
            <person name="Rohde M."/>
            <person name="Goker M."/>
            <person name="Bristow J."/>
            <person name="Eisen J.A."/>
            <person name="Markowitz V."/>
            <person name="Hugenholtz P."/>
            <person name="Kyrpides N.C."/>
            <person name="Klenk H.P."/>
            <person name="Chen F."/>
        </authorList>
    </citation>
    <scope>NUCLEOTIDE SEQUENCE [LARGE SCALE GENOMIC DNA]</scope>
    <source>
        <strain evidence="7">ATCC 700099 / DSM 44233 / CIP 104796 / JCM 9543 / NBRC 105858 / Y-104</strain>
    </source>
</reference>
<name>C8XHP2_NAKMY</name>
<evidence type="ECO:0000313" key="6">
    <source>
        <dbReference type="EMBL" id="ACV80345.1"/>
    </source>
</evidence>
<dbReference type="GO" id="GO:0051304">
    <property type="term" value="P:chromosome separation"/>
    <property type="evidence" value="ECO:0007669"/>
    <property type="project" value="InterPro"/>
</dbReference>
<evidence type="ECO:0000256" key="4">
    <source>
        <dbReference type="ARBA" id="ARBA00023306"/>
    </source>
</evidence>
<reference evidence="7" key="1">
    <citation type="submission" date="2009-09" db="EMBL/GenBank/DDBJ databases">
        <title>The complete genome of Nakamurella multipartita DSM 44233.</title>
        <authorList>
            <consortium name="US DOE Joint Genome Institute (JGI-PGF)"/>
            <person name="Lucas S."/>
            <person name="Copeland A."/>
            <person name="Lapidus A."/>
            <person name="Glavina del Rio T."/>
            <person name="Dalin E."/>
            <person name="Tice H."/>
            <person name="Bruce D."/>
            <person name="Goodwin L."/>
            <person name="Pitluck S."/>
            <person name="Kyrpides N."/>
            <person name="Mavromatis K."/>
            <person name="Ivanova N."/>
            <person name="Ovchinnikova G."/>
            <person name="Sims D."/>
            <person name="Meincke L."/>
            <person name="Brettin T."/>
            <person name="Detter J.C."/>
            <person name="Han C."/>
            <person name="Larimer F."/>
            <person name="Land M."/>
            <person name="Hauser L."/>
            <person name="Markowitz V."/>
            <person name="Cheng J.-F."/>
            <person name="Hugenholtz P."/>
            <person name="Woyke T."/>
            <person name="Wu D."/>
            <person name="Klenk H.-P."/>
            <person name="Eisen J.A."/>
        </authorList>
    </citation>
    <scope>NUCLEOTIDE SEQUENCE [LARGE SCALE GENOMIC DNA]</scope>
    <source>
        <strain evidence="7">ATCC 700099 / DSM 44233 / CIP 104796 / JCM 9543 / NBRC 105858 / Y-104</strain>
    </source>
</reference>
<dbReference type="SUPFAM" id="SSF46785">
    <property type="entry name" value="Winged helix' DNA-binding domain"/>
    <property type="match status" value="2"/>
</dbReference>
<evidence type="ECO:0000256" key="3">
    <source>
        <dbReference type="ARBA" id="ARBA00022829"/>
    </source>
</evidence>
<feature type="compositionally biased region" description="Low complexity" evidence="5">
    <location>
        <begin position="1"/>
        <end position="18"/>
    </location>
</feature>
<dbReference type="GO" id="GO:0051301">
    <property type="term" value="P:cell division"/>
    <property type="evidence" value="ECO:0007669"/>
    <property type="project" value="UniProtKB-KW"/>
</dbReference>
<dbReference type="PIRSF" id="PIRSF019345">
    <property type="entry name" value="ScpB"/>
    <property type="match status" value="1"/>
</dbReference>
<keyword evidence="3" id="KW-0159">Chromosome partition</keyword>
<evidence type="ECO:0000313" key="7">
    <source>
        <dbReference type="Proteomes" id="UP000002218"/>
    </source>
</evidence>
<dbReference type="InterPro" id="IPR036388">
    <property type="entry name" value="WH-like_DNA-bd_sf"/>
</dbReference>
<dbReference type="eggNOG" id="COG1386">
    <property type="taxonomic scope" value="Bacteria"/>
</dbReference>
<dbReference type="EMBL" id="CP001737">
    <property type="protein sequence ID" value="ACV80345.1"/>
    <property type="molecule type" value="Genomic_DNA"/>
</dbReference>
<dbReference type="InterPro" id="IPR005234">
    <property type="entry name" value="ScpB_csome_segregation"/>
</dbReference>
<dbReference type="RefSeq" id="WP_015749170.1">
    <property type="nucleotide sequence ID" value="NC_013235.1"/>
</dbReference>
<dbReference type="FunCoup" id="C8XHP2">
    <property type="interactions" value="57"/>
</dbReference>
<gene>
    <name evidence="6" type="ordered locus">Namu_4055</name>
</gene>
<dbReference type="AlphaFoldDB" id="C8XHP2"/>
<dbReference type="PANTHER" id="PTHR34298:SF2">
    <property type="entry name" value="SEGREGATION AND CONDENSATION PROTEIN B"/>
    <property type="match status" value="1"/>
</dbReference>
<keyword evidence="2" id="KW-0132">Cell division</keyword>
<evidence type="ECO:0000256" key="1">
    <source>
        <dbReference type="ARBA" id="ARBA00022490"/>
    </source>
</evidence>
<keyword evidence="7" id="KW-1185">Reference proteome</keyword>
<dbReference type="InterPro" id="IPR036390">
    <property type="entry name" value="WH_DNA-bd_sf"/>
</dbReference>
<dbReference type="PANTHER" id="PTHR34298">
    <property type="entry name" value="SEGREGATION AND CONDENSATION PROTEIN B"/>
    <property type="match status" value="1"/>
</dbReference>
<dbReference type="NCBIfam" id="TIGR00281">
    <property type="entry name" value="SMC-Scp complex subunit ScpB"/>
    <property type="match status" value="1"/>
</dbReference>
<protein>
    <submittedName>
        <fullName evidence="6">Chromosome segregation and condensation protein, ScpB</fullName>
    </submittedName>
</protein>
<keyword evidence="1" id="KW-0963">Cytoplasm</keyword>
<dbReference type="STRING" id="479431.Namu_4055"/>
<feature type="region of interest" description="Disordered" evidence="5">
    <location>
        <begin position="1"/>
        <end position="24"/>
    </location>
</feature>
<proteinExistence type="predicted"/>
<dbReference type="Pfam" id="PF04079">
    <property type="entry name" value="SMC_ScpB"/>
    <property type="match status" value="1"/>
</dbReference>
<dbReference type="HOGENOM" id="CLU_045647_5_1_11"/>